<comment type="caution">
    <text evidence="1">The sequence shown here is derived from an EMBL/GenBank/DDBJ whole genome shotgun (WGS) entry which is preliminary data.</text>
</comment>
<evidence type="ECO:0008006" key="3">
    <source>
        <dbReference type="Google" id="ProtNLM"/>
    </source>
</evidence>
<dbReference type="EMBL" id="JADPKZ010000032">
    <property type="protein sequence ID" value="MBF8377094.1"/>
    <property type="molecule type" value="Genomic_DNA"/>
</dbReference>
<proteinExistence type="predicted"/>
<evidence type="ECO:0000313" key="2">
    <source>
        <dbReference type="Proteomes" id="UP000642910"/>
    </source>
</evidence>
<reference evidence="1 2" key="1">
    <citation type="submission" date="2020-11" db="EMBL/GenBank/DDBJ databases">
        <title>Genomic insight of Alicyclobacillus mali FL 18 reveals a new arsenic-resistant strain, with potential in environmental biotechnology.</title>
        <authorList>
            <person name="Fiorentino G."/>
            <person name="Gallo G."/>
            <person name="Aulitto M."/>
        </authorList>
    </citation>
    <scope>NUCLEOTIDE SEQUENCE [LARGE SCALE GENOMIC DNA]</scope>
    <source>
        <strain evidence="1 2">FL 18</strain>
    </source>
</reference>
<evidence type="ECO:0000313" key="1">
    <source>
        <dbReference type="EMBL" id="MBF8377094.1"/>
    </source>
</evidence>
<gene>
    <name evidence="1" type="ORF">IW967_04305</name>
</gene>
<organism evidence="1 2">
    <name type="scientific">Alicyclobacillus mali</name>
    <name type="common">ex Roth et al. 2021</name>
    <dbReference type="NCBI Taxonomy" id="1123961"/>
    <lineage>
        <taxon>Bacteria</taxon>
        <taxon>Bacillati</taxon>
        <taxon>Bacillota</taxon>
        <taxon>Bacilli</taxon>
        <taxon>Bacillales</taxon>
        <taxon>Alicyclobacillaceae</taxon>
        <taxon>Alicyclobacillus</taxon>
    </lineage>
</organism>
<protein>
    <recommendedName>
        <fullName evidence="3">DUF2134 domain-containing protein</fullName>
    </recommendedName>
</protein>
<sequence>MVLVVLLATIVTTLLIWSRYTLRVGGLTQIQDTQRAMTSRANLEQTALNAVNSVSAQASVPIPVSQSLVPTVTAVTTSQLQTALVNTVFPALQKQGLTVQSYSLYTTPASAVLQTQLSQVQSVLSAAVNSLNVILQTVFNDAVRLDFSGAISALNASFTAVQNVLFLNMIASALNAVVTATSGMQIPHAIVNVANGSGNNIVLDFSYAFQEYGPKSMPLTPANAISLLTSVQGIGTFVSSIPALLGSLITGSQLIIPLPDWALQVAVV</sequence>
<keyword evidence="2" id="KW-1185">Reference proteome</keyword>
<dbReference type="Proteomes" id="UP000642910">
    <property type="component" value="Unassembled WGS sequence"/>
</dbReference>
<accession>A0ABS0F1C0</accession>
<name>A0ABS0F1C0_9BACL</name>